<comment type="caution">
    <text evidence="1">The sequence shown here is derived from an EMBL/GenBank/DDBJ whole genome shotgun (WGS) entry which is preliminary data.</text>
</comment>
<organism evidence="1 2">
    <name type="scientific">Trifolium medium</name>
    <dbReference type="NCBI Taxonomy" id="97028"/>
    <lineage>
        <taxon>Eukaryota</taxon>
        <taxon>Viridiplantae</taxon>
        <taxon>Streptophyta</taxon>
        <taxon>Embryophyta</taxon>
        <taxon>Tracheophyta</taxon>
        <taxon>Spermatophyta</taxon>
        <taxon>Magnoliopsida</taxon>
        <taxon>eudicotyledons</taxon>
        <taxon>Gunneridae</taxon>
        <taxon>Pentapetalae</taxon>
        <taxon>rosids</taxon>
        <taxon>fabids</taxon>
        <taxon>Fabales</taxon>
        <taxon>Fabaceae</taxon>
        <taxon>Papilionoideae</taxon>
        <taxon>50 kb inversion clade</taxon>
        <taxon>NPAAA clade</taxon>
        <taxon>Hologalegina</taxon>
        <taxon>IRL clade</taxon>
        <taxon>Trifolieae</taxon>
        <taxon>Trifolium</taxon>
    </lineage>
</organism>
<dbReference type="Proteomes" id="UP000265520">
    <property type="component" value="Unassembled WGS sequence"/>
</dbReference>
<dbReference type="AlphaFoldDB" id="A0A392U4Z7"/>
<evidence type="ECO:0000313" key="1">
    <source>
        <dbReference type="EMBL" id="MCI67466.1"/>
    </source>
</evidence>
<evidence type="ECO:0000313" key="2">
    <source>
        <dbReference type="Proteomes" id="UP000265520"/>
    </source>
</evidence>
<reference evidence="1 2" key="1">
    <citation type="journal article" date="2018" name="Front. Plant Sci.">
        <title>Red Clover (Trifolium pratense) and Zigzag Clover (T. medium) - A Picture of Genomic Similarities and Differences.</title>
        <authorList>
            <person name="Dluhosova J."/>
            <person name="Istvanek J."/>
            <person name="Nedelnik J."/>
            <person name="Repkova J."/>
        </authorList>
    </citation>
    <scope>NUCLEOTIDE SEQUENCE [LARGE SCALE GENOMIC DNA]</scope>
    <source>
        <strain evidence="2">cv. 10/8</strain>
        <tissue evidence="1">Leaf</tissue>
    </source>
</reference>
<keyword evidence="2" id="KW-1185">Reference proteome</keyword>
<sequence length="24" mass="2201">MAATTAVAVVVAAVMYAGGSSCGL</sequence>
<accession>A0A392U4Z7</accession>
<dbReference type="EMBL" id="LXQA010717493">
    <property type="protein sequence ID" value="MCI67466.1"/>
    <property type="molecule type" value="Genomic_DNA"/>
</dbReference>
<name>A0A392U4Z7_9FABA</name>
<proteinExistence type="predicted"/>
<protein>
    <submittedName>
        <fullName evidence="1">Uncharacterized protein</fullName>
    </submittedName>
</protein>